<dbReference type="SMART" id="SM00184">
    <property type="entry name" value="RING"/>
    <property type="match status" value="1"/>
</dbReference>
<dbReference type="OrthoDB" id="1630758at2759"/>
<keyword evidence="1" id="KW-0479">Metal-binding</keyword>
<name>K0TNR6_THAOC</name>
<dbReference type="Gene3D" id="1.25.40.20">
    <property type="entry name" value="Ankyrin repeat-containing domain"/>
    <property type="match status" value="1"/>
</dbReference>
<dbReference type="PROSITE" id="PS50089">
    <property type="entry name" value="ZF_RING_2"/>
    <property type="match status" value="1"/>
</dbReference>
<dbReference type="InterPro" id="IPR036770">
    <property type="entry name" value="Ankyrin_rpt-contain_sf"/>
</dbReference>
<reference evidence="8 9" key="1">
    <citation type="journal article" date="2012" name="Genome Biol.">
        <title>Genome and low-iron response of an oceanic diatom adapted to chronic iron limitation.</title>
        <authorList>
            <person name="Lommer M."/>
            <person name="Specht M."/>
            <person name="Roy A.S."/>
            <person name="Kraemer L."/>
            <person name="Andreson R."/>
            <person name="Gutowska M.A."/>
            <person name="Wolf J."/>
            <person name="Bergner S.V."/>
            <person name="Schilhabel M.B."/>
            <person name="Klostermeier U.C."/>
            <person name="Beiko R.G."/>
            <person name="Rosenstiel P."/>
            <person name="Hippler M."/>
            <person name="Laroche J."/>
        </authorList>
    </citation>
    <scope>NUCLEOTIDE SEQUENCE [LARGE SCALE GENOMIC DNA]</scope>
    <source>
        <strain evidence="8 9">CCMP1005</strain>
    </source>
</reference>
<accession>K0TNR6</accession>
<feature type="domain" description="RING-type" evidence="7">
    <location>
        <begin position="18"/>
        <end position="77"/>
    </location>
</feature>
<evidence type="ECO:0000256" key="6">
    <source>
        <dbReference type="SAM" id="MobiDB-lite"/>
    </source>
</evidence>
<feature type="region of interest" description="Disordered" evidence="6">
    <location>
        <begin position="375"/>
        <end position="406"/>
    </location>
</feature>
<keyword evidence="9" id="KW-1185">Reference proteome</keyword>
<dbReference type="AlphaFoldDB" id="K0TNR6"/>
<dbReference type="Pfam" id="PF00097">
    <property type="entry name" value="zf-C3HC4"/>
    <property type="match status" value="1"/>
</dbReference>
<feature type="repeat" description="ANK" evidence="4">
    <location>
        <begin position="185"/>
        <end position="217"/>
    </location>
</feature>
<gene>
    <name evidence="8" type="ORF">THAOC_00778</name>
</gene>
<protein>
    <recommendedName>
        <fullName evidence="7">RING-type domain-containing protein</fullName>
    </recommendedName>
</protein>
<sequence length="406" mass="45169">MQNTLALPQFNFQNDTTCGICLEEKCHPIELPCGHSFCAPCIHGWRDKYGLTAREKTEGRFVATDASDVRRGCPNCRQPIPPTRDMVVSMNAFAAQKRNMEHDTIVSSDEYNLITNKLASLRKQIGEDWDGETILEDPEENQVELPVFIARCVPRNDTRRILGWLGDPASQQCRDRVNARIPTHGNMALLHICQEEDNVNLASILLQRGADVEVKDSQAATMFVRNIAYGQGSFESCGKLALEWGATTTGHAIDLLEKLESDADPSFATLLKSQFGLRRCEIMGLGSRPDLNGNTCVVKGYLPETDDGENLKRRDRTPGDPGYYVEFKSGKTIRRDFKSNEECQAFIASNGGVLDIDENAEAKAEQAALELLAELEPEDETNQAKKSKAKNCVKSNKKKGGKKKRK</sequence>
<evidence type="ECO:0000256" key="2">
    <source>
        <dbReference type="ARBA" id="ARBA00022771"/>
    </source>
</evidence>
<dbReference type="PROSITE" id="PS00518">
    <property type="entry name" value="ZF_RING_1"/>
    <property type="match status" value="1"/>
</dbReference>
<organism evidence="8 9">
    <name type="scientific">Thalassiosira oceanica</name>
    <name type="common">Marine diatom</name>
    <dbReference type="NCBI Taxonomy" id="159749"/>
    <lineage>
        <taxon>Eukaryota</taxon>
        <taxon>Sar</taxon>
        <taxon>Stramenopiles</taxon>
        <taxon>Ochrophyta</taxon>
        <taxon>Bacillariophyta</taxon>
        <taxon>Coscinodiscophyceae</taxon>
        <taxon>Thalassiosirophycidae</taxon>
        <taxon>Thalassiosirales</taxon>
        <taxon>Thalassiosiraceae</taxon>
        <taxon>Thalassiosira</taxon>
    </lineage>
</organism>
<dbReference type="InterPro" id="IPR002110">
    <property type="entry name" value="Ankyrin_rpt"/>
</dbReference>
<dbReference type="Proteomes" id="UP000266841">
    <property type="component" value="Unassembled WGS sequence"/>
</dbReference>
<keyword evidence="3" id="KW-0862">Zinc</keyword>
<dbReference type="SUPFAM" id="SSF48403">
    <property type="entry name" value="Ankyrin repeat"/>
    <property type="match status" value="1"/>
</dbReference>
<dbReference type="InterPro" id="IPR001841">
    <property type="entry name" value="Znf_RING"/>
</dbReference>
<evidence type="ECO:0000256" key="1">
    <source>
        <dbReference type="ARBA" id="ARBA00022723"/>
    </source>
</evidence>
<evidence type="ECO:0000259" key="7">
    <source>
        <dbReference type="PROSITE" id="PS50089"/>
    </source>
</evidence>
<evidence type="ECO:0000313" key="9">
    <source>
        <dbReference type="Proteomes" id="UP000266841"/>
    </source>
</evidence>
<dbReference type="SUPFAM" id="SSF57850">
    <property type="entry name" value="RING/U-box"/>
    <property type="match status" value="1"/>
</dbReference>
<dbReference type="EMBL" id="AGNL01000937">
    <property type="protein sequence ID" value="EJK77396.1"/>
    <property type="molecule type" value="Genomic_DNA"/>
</dbReference>
<proteinExistence type="predicted"/>
<feature type="compositionally biased region" description="Basic residues" evidence="6">
    <location>
        <begin position="385"/>
        <end position="406"/>
    </location>
</feature>
<dbReference type="PROSITE" id="PS50088">
    <property type="entry name" value="ANK_REPEAT"/>
    <property type="match status" value="1"/>
</dbReference>
<dbReference type="InterPro" id="IPR017907">
    <property type="entry name" value="Znf_RING_CS"/>
</dbReference>
<dbReference type="GO" id="GO:0008270">
    <property type="term" value="F:zinc ion binding"/>
    <property type="evidence" value="ECO:0007669"/>
    <property type="project" value="UniProtKB-KW"/>
</dbReference>
<dbReference type="InterPro" id="IPR013083">
    <property type="entry name" value="Znf_RING/FYVE/PHD"/>
</dbReference>
<comment type="caution">
    <text evidence="8">The sequence shown here is derived from an EMBL/GenBank/DDBJ whole genome shotgun (WGS) entry which is preliminary data.</text>
</comment>
<evidence type="ECO:0000256" key="4">
    <source>
        <dbReference type="PROSITE-ProRule" id="PRU00023"/>
    </source>
</evidence>
<dbReference type="Gene3D" id="3.30.40.10">
    <property type="entry name" value="Zinc/RING finger domain, C3HC4 (zinc finger)"/>
    <property type="match status" value="1"/>
</dbReference>
<keyword evidence="4" id="KW-0040">ANK repeat</keyword>
<evidence type="ECO:0000256" key="5">
    <source>
        <dbReference type="PROSITE-ProRule" id="PRU00175"/>
    </source>
</evidence>
<evidence type="ECO:0000313" key="8">
    <source>
        <dbReference type="EMBL" id="EJK77396.1"/>
    </source>
</evidence>
<keyword evidence="2 5" id="KW-0863">Zinc-finger</keyword>
<dbReference type="InterPro" id="IPR018957">
    <property type="entry name" value="Znf_C3HC4_RING-type"/>
</dbReference>
<evidence type="ECO:0000256" key="3">
    <source>
        <dbReference type="ARBA" id="ARBA00022833"/>
    </source>
</evidence>